<gene>
    <name evidence="5" type="primary">rpsU</name>
    <name evidence="8" type="ORF">AVDCRST_MAG63-4764</name>
</gene>
<dbReference type="PRINTS" id="PR00976">
    <property type="entry name" value="RIBOSOMALS21"/>
</dbReference>
<reference evidence="8" key="1">
    <citation type="submission" date="2020-02" db="EMBL/GenBank/DDBJ databases">
        <authorList>
            <person name="Meier V. D."/>
        </authorList>
    </citation>
    <scope>NUCLEOTIDE SEQUENCE</scope>
    <source>
        <strain evidence="8">AVDCRST_MAG63</strain>
    </source>
</reference>
<dbReference type="PANTHER" id="PTHR21109">
    <property type="entry name" value="MITOCHONDRIAL 28S RIBOSOMAL PROTEIN S21"/>
    <property type="match status" value="1"/>
</dbReference>
<keyword evidence="2 5" id="KW-0689">Ribosomal protein</keyword>
<evidence type="ECO:0000256" key="1">
    <source>
        <dbReference type="ARBA" id="ARBA00006640"/>
    </source>
</evidence>
<evidence type="ECO:0000256" key="5">
    <source>
        <dbReference type="HAMAP-Rule" id="MF_00358"/>
    </source>
</evidence>
<evidence type="ECO:0000256" key="6">
    <source>
        <dbReference type="RuleBase" id="RU000667"/>
    </source>
</evidence>
<name>A0A6J4K4C8_9BACT</name>
<feature type="region of interest" description="Disordered" evidence="7">
    <location>
        <begin position="23"/>
        <end position="63"/>
    </location>
</feature>
<evidence type="ECO:0000256" key="3">
    <source>
        <dbReference type="ARBA" id="ARBA00023274"/>
    </source>
</evidence>
<comment type="similarity">
    <text evidence="1 5 6">Belongs to the bacterial ribosomal protein bS21 family.</text>
</comment>
<evidence type="ECO:0000313" key="8">
    <source>
        <dbReference type="EMBL" id="CAA9295520.1"/>
    </source>
</evidence>
<proteinExistence type="inferred from homology"/>
<dbReference type="HAMAP" id="MF_00358">
    <property type="entry name" value="Ribosomal_bS21"/>
    <property type="match status" value="1"/>
</dbReference>
<protein>
    <recommendedName>
        <fullName evidence="4 5">Small ribosomal subunit protein bS21</fullName>
    </recommendedName>
</protein>
<evidence type="ECO:0000256" key="7">
    <source>
        <dbReference type="SAM" id="MobiDB-lite"/>
    </source>
</evidence>
<dbReference type="InterPro" id="IPR001911">
    <property type="entry name" value="Ribosomal_bS21"/>
</dbReference>
<dbReference type="AlphaFoldDB" id="A0A6J4K4C8"/>
<dbReference type="NCBIfam" id="TIGR00030">
    <property type="entry name" value="S21p"/>
    <property type="match status" value="1"/>
</dbReference>
<dbReference type="EMBL" id="CADCTO010000664">
    <property type="protein sequence ID" value="CAA9295520.1"/>
    <property type="molecule type" value="Genomic_DNA"/>
</dbReference>
<dbReference type="Pfam" id="PF01165">
    <property type="entry name" value="Ribosomal_S21"/>
    <property type="match status" value="1"/>
</dbReference>
<dbReference type="GO" id="GO:1990904">
    <property type="term" value="C:ribonucleoprotein complex"/>
    <property type="evidence" value="ECO:0007669"/>
    <property type="project" value="UniProtKB-KW"/>
</dbReference>
<accession>A0A6J4K4C8</accession>
<feature type="compositionally biased region" description="Basic and acidic residues" evidence="7">
    <location>
        <begin position="33"/>
        <end position="51"/>
    </location>
</feature>
<dbReference type="Gene3D" id="1.20.5.1150">
    <property type="entry name" value="Ribosomal protein S8"/>
    <property type="match status" value="1"/>
</dbReference>
<dbReference type="GO" id="GO:0005840">
    <property type="term" value="C:ribosome"/>
    <property type="evidence" value="ECO:0007669"/>
    <property type="project" value="UniProtKB-KW"/>
</dbReference>
<dbReference type="InterPro" id="IPR038380">
    <property type="entry name" value="Ribosomal_bS21_sf"/>
</dbReference>
<dbReference type="GO" id="GO:0006412">
    <property type="term" value="P:translation"/>
    <property type="evidence" value="ECO:0007669"/>
    <property type="project" value="UniProtKB-UniRule"/>
</dbReference>
<keyword evidence="3 5" id="KW-0687">Ribonucleoprotein</keyword>
<evidence type="ECO:0000256" key="2">
    <source>
        <dbReference type="ARBA" id="ARBA00022980"/>
    </source>
</evidence>
<sequence length="63" mass="7424">MAQVIVKQGEPLDAALKRFKKQLQQDGTLKQARAHEYYEKPSDKKRKAEAARKRKIRQNSEER</sequence>
<dbReference type="GO" id="GO:0003735">
    <property type="term" value="F:structural constituent of ribosome"/>
    <property type="evidence" value="ECO:0007669"/>
    <property type="project" value="InterPro"/>
</dbReference>
<evidence type="ECO:0000256" key="4">
    <source>
        <dbReference type="ARBA" id="ARBA00035135"/>
    </source>
</evidence>
<organism evidence="8">
    <name type="scientific">uncultured Armatimonadetes bacterium</name>
    <dbReference type="NCBI Taxonomy" id="157466"/>
    <lineage>
        <taxon>Bacteria</taxon>
        <taxon>Bacillati</taxon>
        <taxon>Armatimonadota</taxon>
        <taxon>environmental samples</taxon>
    </lineage>
</organism>
<dbReference type="PANTHER" id="PTHR21109:SF0">
    <property type="entry name" value="SMALL RIBOSOMAL SUBUNIT PROTEIN BS21M"/>
    <property type="match status" value="1"/>
</dbReference>